<accession>A0A3S9SW21</accession>
<dbReference type="EMBL" id="CP016379">
    <property type="protein sequence ID" value="AZR72468.1"/>
    <property type="molecule type" value="Genomic_DNA"/>
</dbReference>
<evidence type="ECO:0000259" key="3">
    <source>
        <dbReference type="Pfam" id="PF01551"/>
    </source>
</evidence>
<dbReference type="OrthoDB" id="9809488at2"/>
<feature type="domain" description="M23ase beta-sheet core" evidence="3">
    <location>
        <begin position="166"/>
        <end position="260"/>
    </location>
</feature>
<dbReference type="GO" id="GO:0004222">
    <property type="term" value="F:metalloendopeptidase activity"/>
    <property type="evidence" value="ECO:0007669"/>
    <property type="project" value="TreeGrafter"/>
</dbReference>
<dbReference type="PANTHER" id="PTHR21666">
    <property type="entry name" value="PEPTIDASE-RELATED"/>
    <property type="match status" value="1"/>
</dbReference>
<dbReference type="InterPro" id="IPR016047">
    <property type="entry name" value="M23ase_b-sheet_dom"/>
</dbReference>
<evidence type="ECO:0000256" key="1">
    <source>
        <dbReference type="ARBA" id="ARBA00022729"/>
    </source>
</evidence>
<evidence type="ECO:0000313" key="5">
    <source>
        <dbReference type="Proteomes" id="UP000267250"/>
    </source>
</evidence>
<evidence type="ECO:0000256" key="2">
    <source>
        <dbReference type="SAM" id="Phobius"/>
    </source>
</evidence>
<keyword evidence="2" id="KW-1133">Transmembrane helix</keyword>
<keyword evidence="2" id="KW-0472">Membrane</keyword>
<protein>
    <recommendedName>
        <fullName evidence="3">M23ase beta-sheet core domain-containing protein</fullName>
    </recommendedName>
</protein>
<dbReference type="Proteomes" id="UP000267250">
    <property type="component" value="Chromosome"/>
</dbReference>
<feature type="transmembrane region" description="Helical" evidence="2">
    <location>
        <begin position="86"/>
        <end position="106"/>
    </location>
</feature>
<dbReference type="InterPro" id="IPR011055">
    <property type="entry name" value="Dup_hybrid_motif"/>
</dbReference>
<dbReference type="KEGG" id="aft:BBF96_03170"/>
<dbReference type="PANTHER" id="PTHR21666:SF289">
    <property type="entry name" value="L-ALA--D-GLU ENDOPEPTIDASE"/>
    <property type="match status" value="1"/>
</dbReference>
<organism evidence="4 5">
    <name type="scientific">Anoxybacter fermentans</name>
    <dbReference type="NCBI Taxonomy" id="1323375"/>
    <lineage>
        <taxon>Bacteria</taxon>
        <taxon>Bacillati</taxon>
        <taxon>Bacillota</taxon>
        <taxon>Clostridia</taxon>
        <taxon>Halanaerobiales</taxon>
        <taxon>Anoxybacter</taxon>
    </lineage>
</organism>
<dbReference type="Gene3D" id="2.70.70.10">
    <property type="entry name" value="Glucose Permease (Domain IIA)"/>
    <property type="match status" value="1"/>
</dbReference>
<reference evidence="4 5" key="1">
    <citation type="submission" date="2016-07" db="EMBL/GenBank/DDBJ databases">
        <title>Genome and transcriptome analysis of iron-reducing fermentative bacteria Anoxybacter fermentans.</title>
        <authorList>
            <person name="Zeng X."/>
            <person name="Shao Z."/>
        </authorList>
    </citation>
    <scope>NUCLEOTIDE SEQUENCE [LARGE SCALE GENOMIC DNA]</scope>
    <source>
        <strain evidence="4 5">DY22613</strain>
    </source>
</reference>
<dbReference type="InterPro" id="IPR050570">
    <property type="entry name" value="Cell_wall_metabolism_enzyme"/>
</dbReference>
<proteinExistence type="predicted"/>
<dbReference type="RefSeq" id="WP_127015798.1">
    <property type="nucleotide sequence ID" value="NZ_CP016379.1"/>
</dbReference>
<dbReference type="SUPFAM" id="SSF51261">
    <property type="entry name" value="Duplicated hybrid motif"/>
    <property type="match status" value="1"/>
</dbReference>
<gene>
    <name evidence="4" type="ORF">BBF96_03170</name>
</gene>
<keyword evidence="1" id="KW-0732">Signal</keyword>
<sequence length="273" mass="31794">MEQRYKEIGVTVLGWWIFFSSYLVLALVTITVVQKFKIGLDWRLAFPIFIKWEIILGVLALIIAVVMHIYKFYLKRFILLKGFIRTFLLYFISYLLTIVVVPYLLALLPLARVMVDEIESHLSFIMIILVIFRIFPQRNYNDPKGPKFKLPLTNIKKNDIKPFGIFHPGIDFVKEWGTPVYAAGNGKVVTAWPYKIYGNMVKIEHQNGFSTVYGHLNKICVQYGQIVKEGDLIGYVGNTGHSFEPHLHFEVRYKNRVVDPEKYLKGANWKKKN</sequence>
<dbReference type="Pfam" id="PF01551">
    <property type="entry name" value="Peptidase_M23"/>
    <property type="match status" value="1"/>
</dbReference>
<feature type="transmembrane region" description="Helical" evidence="2">
    <location>
        <begin position="118"/>
        <end position="135"/>
    </location>
</feature>
<keyword evidence="5" id="KW-1185">Reference proteome</keyword>
<dbReference type="AlphaFoldDB" id="A0A3S9SW21"/>
<keyword evidence="2" id="KW-0812">Transmembrane</keyword>
<name>A0A3S9SW21_9FIRM</name>
<dbReference type="CDD" id="cd12797">
    <property type="entry name" value="M23_peptidase"/>
    <property type="match status" value="1"/>
</dbReference>
<feature type="transmembrane region" description="Helical" evidence="2">
    <location>
        <begin position="54"/>
        <end position="74"/>
    </location>
</feature>
<evidence type="ECO:0000313" key="4">
    <source>
        <dbReference type="EMBL" id="AZR72468.1"/>
    </source>
</evidence>
<feature type="transmembrane region" description="Helical" evidence="2">
    <location>
        <begin position="12"/>
        <end position="34"/>
    </location>
</feature>